<dbReference type="SUPFAM" id="SSF56935">
    <property type="entry name" value="Porins"/>
    <property type="match status" value="1"/>
</dbReference>
<proteinExistence type="predicted"/>
<keyword evidence="9" id="KW-0798">TonB box</keyword>
<evidence type="ECO:0000256" key="10">
    <source>
        <dbReference type="ARBA" id="ARBA00023136"/>
    </source>
</evidence>
<keyword evidence="11" id="KW-0998">Cell outer membrane</keyword>
<dbReference type="eggNOG" id="COG4774">
    <property type="taxonomic scope" value="Bacteria"/>
</dbReference>
<dbReference type="EMBL" id="BAMD01000029">
    <property type="protein sequence ID" value="GAF03751.1"/>
    <property type="molecule type" value="Genomic_DNA"/>
</dbReference>
<dbReference type="GO" id="GO:0015344">
    <property type="term" value="F:siderophore uptake transmembrane transporter activity"/>
    <property type="evidence" value="ECO:0007669"/>
    <property type="project" value="TreeGrafter"/>
</dbReference>
<comment type="caution">
    <text evidence="13">The sequence shown here is derived from an EMBL/GenBank/DDBJ whole genome shotgun (WGS) entry which is preliminary data.</text>
</comment>
<gene>
    <name evidence="13" type="ORF">JCM21142_62432</name>
</gene>
<evidence type="ECO:0000256" key="2">
    <source>
        <dbReference type="ARBA" id="ARBA00022448"/>
    </source>
</evidence>
<dbReference type="Gene3D" id="2.40.170.20">
    <property type="entry name" value="TonB-dependent receptor, beta-barrel domain"/>
    <property type="match status" value="1"/>
</dbReference>
<evidence type="ECO:0000256" key="4">
    <source>
        <dbReference type="ARBA" id="ARBA00022496"/>
    </source>
</evidence>
<organism evidence="13 14">
    <name type="scientific">Saccharicrinis fermentans DSM 9555 = JCM 21142</name>
    <dbReference type="NCBI Taxonomy" id="869213"/>
    <lineage>
        <taxon>Bacteria</taxon>
        <taxon>Pseudomonadati</taxon>
        <taxon>Bacteroidota</taxon>
        <taxon>Bacteroidia</taxon>
        <taxon>Marinilabiliales</taxon>
        <taxon>Marinilabiliaceae</taxon>
        <taxon>Saccharicrinis</taxon>
    </lineage>
</organism>
<evidence type="ECO:0000256" key="7">
    <source>
        <dbReference type="ARBA" id="ARBA00023004"/>
    </source>
</evidence>
<evidence type="ECO:0000256" key="8">
    <source>
        <dbReference type="ARBA" id="ARBA00023065"/>
    </source>
</evidence>
<evidence type="ECO:0000256" key="1">
    <source>
        <dbReference type="ARBA" id="ARBA00004571"/>
    </source>
</evidence>
<evidence type="ECO:0000259" key="12">
    <source>
        <dbReference type="Pfam" id="PF00593"/>
    </source>
</evidence>
<protein>
    <submittedName>
        <fullName evidence="13">Catecholate siderophore receptor Fiu</fullName>
    </submittedName>
</protein>
<evidence type="ECO:0000256" key="3">
    <source>
        <dbReference type="ARBA" id="ARBA00022452"/>
    </source>
</evidence>
<keyword evidence="13" id="KW-0675">Receptor</keyword>
<evidence type="ECO:0000256" key="9">
    <source>
        <dbReference type="ARBA" id="ARBA00023077"/>
    </source>
</evidence>
<dbReference type="Proteomes" id="UP000019402">
    <property type="component" value="Unassembled WGS sequence"/>
</dbReference>
<dbReference type="Pfam" id="PF00593">
    <property type="entry name" value="TonB_dep_Rec_b-barrel"/>
    <property type="match status" value="1"/>
</dbReference>
<keyword evidence="10" id="KW-0472">Membrane</keyword>
<keyword evidence="7" id="KW-0408">Iron</keyword>
<evidence type="ECO:0000313" key="13">
    <source>
        <dbReference type="EMBL" id="GAF03751.1"/>
    </source>
</evidence>
<keyword evidence="14" id="KW-1185">Reference proteome</keyword>
<evidence type="ECO:0000256" key="11">
    <source>
        <dbReference type="ARBA" id="ARBA00023237"/>
    </source>
</evidence>
<keyword evidence="4" id="KW-0410">Iron transport</keyword>
<dbReference type="RefSeq" id="WP_152541772.1">
    <property type="nucleotide sequence ID" value="NZ_BAMD01000029.1"/>
</dbReference>
<evidence type="ECO:0000256" key="6">
    <source>
        <dbReference type="ARBA" id="ARBA00022729"/>
    </source>
</evidence>
<dbReference type="AlphaFoldDB" id="W7YH64"/>
<dbReference type="GO" id="GO:0009279">
    <property type="term" value="C:cell outer membrane"/>
    <property type="evidence" value="ECO:0007669"/>
    <property type="project" value="UniProtKB-SubCell"/>
</dbReference>
<dbReference type="STRING" id="869213.GCA_000517085_02684"/>
<evidence type="ECO:0000313" key="14">
    <source>
        <dbReference type="Proteomes" id="UP000019402"/>
    </source>
</evidence>
<keyword evidence="2" id="KW-0813">Transport</keyword>
<keyword evidence="8" id="KW-0406">Ion transport</keyword>
<feature type="domain" description="TonB-dependent receptor-like beta-barrel" evidence="12">
    <location>
        <begin position="19"/>
        <end position="347"/>
    </location>
</feature>
<dbReference type="PANTHER" id="PTHR32552:SF68">
    <property type="entry name" value="FERRICHROME OUTER MEMBRANE TRANSPORTER_PHAGE RECEPTOR"/>
    <property type="match status" value="1"/>
</dbReference>
<name>W7YH64_9BACT</name>
<dbReference type="PANTHER" id="PTHR32552">
    <property type="entry name" value="FERRICHROME IRON RECEPTOR-RELATED"/>
    <property type="match status" value="1"/>
</dbReference>
<sequence>MEQLIASDKQLYAQGDFPKGYNREQRYNDPADFLDHENYNLSARYIHNFSPTSKLKFQADYAHDIIDYFSTEYLPFLTSDDPIYDTYYLSGNSRKYICLDSLQREFPLRFSHHTNTYQNYLDYSFQVNTGSVEHKILAGYYLINIDRTTYKGYNVGEDVNGDGLFANIAYENPILNQGDLQTKFSAASIYNELLNSFYAQDLLNISNKLKGLVGIRADIYHMTYQSASVDESTHTYDHSAKTKQNEFALTYRAGLVYQPIDDLSLYSSYASYFRPNRTSYNPNYIYVDRDGNTFKPEDGEPFFEPESGYQLEGGLKYNYNSKLQLNASVFYIQKNDIVESLGKTEDGTNGIIF</sequence>
<keyword evidence="3" id="KW-1134">Transmembrane beta strand</keyword>
<accession>W7YH64</accession>
<dbReference type="OrthoDB" id="9775095at2"/>
<dbReference type="InterPro" id="IPR000531">
    <property type="entry name" value="Beta-barrel_TonB"/>
</dbReference>
<keyword evidence="5" id="KW-0812">Transmembrane</keyword>
<comment type="subcellular location">
    <subcellularLocation>
        <location evidence="1">Cell outer membrane</location>
        <topology evidence="1">Multi-pass membrane protein</topology>
    </subcellularLocation>
</comment>
<dbReference type="InterPro" id="IPR036942">
    <property type="entry name" value="Beta-barrel_TonB_sf"/>
</dbReference>
<dbReference type="InterPro" id="IPR039426">
    <property type="entry name" value="TonB-dep_rcpt-like"/>
</dbReference>
<evidence type="ECO:0000256" key="5">
    <source>
        <dbReference type="ARBA" id="ARBA00022692"/>
    </source>
</evidence>
<keyword evidence="6" id="KW-0732">Signal</keyword>
<reference evidence="13 14" key="1">
    <citation type="journal article" date="2014" name="Genome Announc.">
        <title>Draft Genome Sequence of Cytophaga fermentans JCM 21142T, a Facultative Anaerobe Isolated from Marine Mud.</title>
        <authorList>
            <person name="Starns D."/>
            <person name="Oshima K."/>
            <person name="Suda W."/>
            <person name="Iino T."/>
            <person name="Yuki M."/>
            <person name="Inoue J."/>
            <person name="Kitamura K."/>
            <person name="Iida T."/>
            <person name="Darby A."/>
            <person name="Hattori M."/>
            <person name="Ohkuma M."/>
        </authorList>
    </citation>
    <scope>NUCLEOTIDE SEQUENCE [LARGE SCALE GENOMIC DNA]</scope>
    <source>
        <strain evidence="13 14">JCM 21142</strain>
    </source>
</reference>